<dbReference type="EMBL" id="MG011690">
    <property type="protein sequence ID" value="AVK76406.1"/>
    <property type="molecule type" value="Genomic_DNA"/>
</dbReference>
<evidence type="ECO:0000313" key="1">
    <source>
        <dbReference type="EMBL" id="AVK76406.1"/>
    </source>
</evidence>
<name>A0A2U7UD97_9VIRU</name>
<protein>
    <submittedName>
        <fullName evidence="1">Uncharacterized protein</fullName>
    </submittedName>
</protein>
<organism evidence="1">
    <name type="scientific">Pandoravirus neocaledonia</name>
    <dbReference type="NCBI Taxonomy" id="2107708"/>
    <lineage>
        <taxon>Viruses</taxon>
        <taxon>Pandoravirus</taxon>
    </lineage>
</organism>
<reference evidence="1" key="1">
    <citation type="journal article" date="2018" name="Nat. Commun.">
        <title>Diversity and evolution of the emerging Pandoraviridae family.</title>
        <authorList>
            <person name="Legendre M."/>
            <person name="Fabre E."/>
            <person name="Poirot O."/>
            <person name="Jeudy S."/>
            <person name="Lartigue A."/>
            <person name="Alempic J.M."/>
            <person name="Beucher L."/>
            <person name="Philippe N."/>
            <person name="Bertaux L."/>
            <person name="Christo-Foroux E."/>
            <person name="Labadie K."/>
            <person name="Coute Y."/>
            <person name="Abergel C."/>
            <person name="Claverie J.M."/>
        </authorList>
    </citation>
    <scope>NUCLEOTIDE SEQUENCE [LARGE SCALE GENOMIC DNA]</scope>
    <source>
        <strain evidence="1">Neocaledonia</strain>
    </source>
</reference>
<dbReference type="KEGG" id="vg:36843119"/>
<accession>A0A2U7UD97</accession>
<proteinExistence type="predicted"/>
<dbReference type="GeneID" id="36843119"/>
<gene>
    <name evidence="1" type="ORF">pneo_cds_799</name>
</gene>
<dbReference type="Proteomes" id="UP000249287">
    <property type="component" value="Segment"/>
</dbReference>
<sequence>MEDHEPTDNGLPTDAGLPAELWWMIVERVDRAWQPVAAHVCGAWRRAVPDNQRRLDVMATYALWSHPHCINSPLRGAILAWSLGVSRASRGLATIKRLRPLPRSAIPGDDDPDGRLMAATLLYKHHRLDALCIVVRHYGDGRRDGDYEVHPVLAYG</sequence>
<dbReference type="RefSeq" id="YP_009482409.1">
    <property type="nucleotide sequence ID" value="NC_037666.1"/>
</dbReference>